<dbReference type="InterPro" id="IPR019998">
    <property type="entry name" value="Membr_insert_YidC"/>
</dbReference>
<dbReference type="PRINTS" id="PR00701">
    <property type="entry name" value="60KDINNERMP"/>
</dbReference>
<organism evidence="17 18">
    <name type="scientific">Salinivirga cyanobacteriivorans</name>
    <dbReference type="NCBI Taxonomy" id="1307839"/>
    <lineage>
        <taxon>Bacteria</taxon>
        <taxon>Pseudomonadati</taxon>
        <taxon>Bacteroidota</taxon>
        <taxon>Bacteroidia</taxon>
        <taxon>Bacteroidales</taxon>
        <taxon>Salinivirgaceae</taxon>
        <taxon>Salinivirga</taxon>
    </lineage>
</organism>
<dbReference type="InterPro" id="IPR001708">
    <property type="entry name" value="YidC/ALB3/OXA1/COX18"/>
</dbReference>
<dbReference type="Gene3D" id="2.70.98.90">
    <property type="match status" value="1"/>
</dbReference>
<dbReference type="InterPro" id="IPR028053">
    <property type="entry name" value="Membr_insert_YidC_N"/>
</dbReference>
<evidence type="ECO:0000256" key="13">
    <source>
        <dbReference type="HAMAP-Rule" id="MF_01810"/>
    </source>
</evidence>
<dbReference type="GO" id="GO:0032977">
    <property type="term" value="F:membrane insertase activity"/>
    <property type="evidence" value="ECO:0007669"/>
    <property type="project" value="InterPro"/>
</dbReference>
<feature type="compositionally biased region" description="Basic and acidic residues" evidence="14">
    <location>
        <begin position="31"/>
        <end position="65"/>
    </location>
</feature>
<proteinExistence type="inferred from homology"/>
<dbReference type="CDD" id="cd19961">
    <property type="entry name" value="EcYidC-like_peri"/>
    <property type="match status" value="1"/>
</dbReference>
<gene>
    <name evidence="13 17" type="primary">yidC</name>
    <name evidence="17" type="ORF">L21SP5_01121</name>
</gene>
<dbReference type="KEGG" id="blq:L21SP5_01121"/>
<feature type="domain" description="Membrane insertase YidC/Oxa/ALB C-terminal" evidence="15">
    <location>
        <begin position="383"/>
        <end position="580"/>
    </location>
</feature>
<keyword evidence="18" id="KW-1185">Reference proteome</keyword>
<keyword evidence="6 13" id="KW-0812">Transmembrane</keyword>
<comment type="subunit">
    <text evidence="13">Interacts with the Sec translocase complex via SecD. Specifically interacts with transmembrane segments of nascent integral membrane proteins during membrane integration.</text>
</comment>
<dbReference type="HAMAP" id="MF_01810">
    <property type="entry name" value="YidC_type1"/>
    <property type="match status" value="1"/>
</dbReference>
<accession>A0A0S2HYA0</accession>
<evidence type="ECO:0000259" key="15">
    <source>
        <dbReference type="Pfam" id="PF02096"/>
    </source>
</evidence>
<evidence type="ECO:0000256" key="3">
    <source>
        <dbReference type="ARBA" id="ARBA00015325"/>
    </source>
</evidence>
<dbReference type="NCBIfam" id="NF002359">
    <property type="entry name" value="PRK01318.2-6"/>
    <property type="match status" value="1"/>
</dbReference>
<feature type="transmembrane region" description="Helical" evidence="13">
    <location>
        <begin position="450"/>
        <end position="471"/>
    </location>
</feature>
<feature type="region of interest" description="Disordered" evidence="14">
    <location>
        <begin position="599"/>
        <end position="621"/>
    </location>
</feature>
<feature type="domain" description="Membrane insertase YidC N-terminal" evidence="16">
    <location>
        <begin position="104"/>
        <end position="368"/>
    </location>
</feature>
<evidence type="ECO:0000256" key="4">
    <source>
        <dbReference type="ARBA" id="ARBA00022448"/>
    </source>
</evidence>
<protein>
    <recommendedName>
        <fullName evidence="3 13">Membrane protein insertase YidC</fullName>
    </recommendedName>
    <alternativeName>
        <fullName evidence="12 13">Foldase YidC</fullName>
    </alternativeName>
    <alternativeName>
        <fullName evidence="11 13">Membrane integrase YidC</fullName>
    </alternativeName>
    <alternativeName>
        <fullName evidence="13">Membrane protein YidC</fullName>
    </alternativeName>
</protein>
<feature type="compositionally biased region" description="Low complexity" evidence="14">
    <location>
        <begin position="606"/>
        <end position="621"/>
    </location>
</feature>
<evidence type="ECO:0000256" key="6">
    <source>
        <dbReference type="ARBA" id="ARBA00022692"/>
    </source>
</evidence>
<evidence type="ECO:0000256" key="10">
    <source>
        <dbReference type="ARBA" id="ARBA00023186"/>
    </source>
</evidence>
<feature type="compositionally biased region" description="Polar residues" evidence="14">
    <location>
        <begin position="69"/>
        <end position="80"/>
    </location>
</feature>
<dbReference type="NCBIfam" id="TIGR03592">
    <property type="entry name" value="yidC_oxa1_cterm"/>
    <property type="match status" value="1"/>
</dbReference>
<dbReference type="Pfam" id="PF02096">
    <property type="entry name" value="60KD_IMP"/>
    <property type="match status" value="1"/>
</dbReference>
<comment type="similarity">
    <text evidence="2 13">Belongs to the OXA1/ALB3/YidC family. Type 1 subfamily.</text>
</comment>
<evidence type="ECO:0000256" key="5">
    <source>
        <dbReference type="ARBA" id="ARBA00022475"/>
    </source>
</evidence>
<dbReference type="RefSeq" id="WP_057952296.1">
    <property type="nucleotide sequence ID" value="NZ_CP013118.1"/>
</dbReference>
<feature type="transmembrane region" description="Helical" evidence="13">
    <location>
        <begin position="6"/>
        <end position="24"/>
    </location>
</feature>
<feature type="transmembrane region" description="Helical" evidence="13">
    <location>
        <begin position="379"/>
        <end position="403"/>
    </location>
</feature>
<keyword evidence="9 13" id="KW-0472">Membrane</keyword>
<reference evidence="17 18" key="1">
    <citation type="submission" date="2015-11" db="EMBL/GenBank/DDBJ databases">
        <title>Description and complete genome sequence of a novel strain predominating in hypersaline microbial mats and representing a new family of the Bacteriodetes phylum.</title>
        <authorList>
            <person name="Spring S."/>
            <person name="Bunk B."/>
            <person name="Sproer C."/>
            <person name="Klenk H.-P."/>
        </authorList>
    </citation>
    <scope>NUCLEOTIDE SEQUENCE [LARGE SCALE GENOMIC DNA]</scope>
    <source>
        <strain evidence="17 18">L21-Spi-D4</strain>
    </source>
</reference>
<comment type="function">
    <text evidence="13">Required for the insertion and/or proper folding and/or complex formation of integral membrane proteins into the membrane. Involved in integration of membrane proteins that insert both dependently and independently of the Sec translocase complex, as well as at least some lipoproteins. Aids folding of multispanning membrane proteins.</text>
</comment>
<dbReference type="CDD" id="cd20070">
    <property type="entry name" value="5TM_YidC_Alb3"/>
    <property type="match status" value="1"/>
</dbReference>
<dbReference type="EMBL" id="CP013118">
    <property type="protein sequence ID" value="ALO14780.1"/>
    <property type="molecule type" value="Genomic_DNA"/>
</dbReference>
<keyword evidence="4 13" id="KW-0813">Transport</keyword>
<feature type="transmembrane region" description="Helical" evidence="13">
    <location>
        <begin position="507"/>
        <end position="525"/>
    </location>
</feature>
<dbReference type="AlphaFoldDB" id="A0A0S2HYA0"/>
<evidence type="ECO:0000256" key="9">
    <source>
        <dbReference type="ARBA" id="ARBA00023136"/>
    </source>
</evidence>
<dbReference type="NCBIfam" id="NF002356">
    <property type="entry name" value="PRK01318.2-3"/>
    <property type="match status" value="1"/>
</dbReference>
<feature type="region of interest" description="Disordered" evidence="14">
    <location>
        <begin position="28"/>
        <end position="80"/>
    </location>
</feature>
<dbReference type="STRING" id="1307839.L21SP5_01121"/>
<sequence length="621" mass="72996">MDRNSIIGILLIGAVLIAWSYFASPSEEEIQAERRRRDSLAQVEQQKEMQQKEQDIERSTEKKAEPTFTPEQNSTLNQDSADTKLMKKYGVFGVSAKGENKTFTLENEKVEIEIHSLGGRPYYVRLKEFQTYDSLPLKLFSGDSTKFGFNWVTNDAQVPIITQQLYFEAYKQTRTDSGQQLVMRLSAGEDRYVDYKYTLHHDDYMVEFDVDLHNLGDIIKNDYLSFDWAIYMPSVEKGYEWEERNSSVYYRYKGGDVDYLSETGDDEEKLNEQIEWVAFKQQFFSSILIPERPFTDLFIETQMTADQQFVKYVSCEAYMPYMAQRESDYSFDFYFGPNKYERLKSHEKEFEELLPLGWGIFGWVNKLIVINLFEWLGKYISNYGIIILILTLIIKTGLFPLTYRSYRSTAKMRVLKPEIDEINKKFPKKEDAMKKQQATMSLYKKAGASPMGGCLPMLLQLPFLIALFRFFPASIELRQQSFLWADDLSSYDSIVQLPFEIPWYGDHVSLFVLLMTIVNFIYINMNNKNNPQSTGMPGMKTMMYIMPLFMLFFFNNYASALSYYYFVSLLITILQTWAFRQMIDDKAIRAQININKKKPVKKSKFQQRMEQMAKQQQQKKR</sequence>
<evidence type="ECO:0000256" key="2">
    <source>
        <dbReference type="ARBA" id="ARBA00010527"/>
    </source>
</evidence>
<evidence type="ECO:0000256" key="8">
    <source>
        <dbReference type="ARBA" id="ARBA00022989"/>
    </source>
</evidence>
<dbReference type="InterPro" id="IPR047196">
    <property type="entry name" value="YidC_ALB_C"/>
</dbReference>
<dbReference type="OrthoDB" id="9780552at2"/>
<evidence type="ECO:0000256" key="7">
    <source>
        <dbReference type="ARBA" id="ARBA00022927"/>
    </source>
</evidence>
<name>A0A0S2HYA0_9BACT</name>
<evidence type="ECO:0000259" key="16">
    <source>
        <dbReference type="Pfam" id="PF14849"/>
    </source>
</evidence>
<keyword evidence="8 13" id="KW-1133">Transmembrane helix</keyword>
<evidence type="ECO:0000256" key="1">
    <source>
        <dbReference type="ARBA" id="ARBA00004429"/>
    </source>
</evidence>
<evidence type="ECO:0000256" key="12">
    <source>
        <dbReference type="ARBA" id="ARBA00033342"/>
    </source>
</evidence>
<evidence type="ECO:0000313" key="18">
    <source>
        <dbReference type="Proteomes" id="UP000064893"/>
    </source>
</evidence>
<evidence type="ECO:0000313" key="17">
    <source>
        <dbReference type="EMBL" id="ALO14780.1"/>
    </source>
</evidence>
<dbReference type="PANTHER" id="PTHR12428:SF65">
    <property type="entry name" value="CYTOCHROME C OXIDASE ASSEMBLY PROTEIN COX18, MITOCHONDRIAL"/>
    <property type="match status" value="1"/>
</dbReference>
<keyword evidence="10 13" id="KW-0143">Chaperone</keyword>
<dbReference type="InterPro" id="IPR038221">
    <property type="entry name" value="YidC_periplasmic_sf"/>
</dbReference>
<evidence type="ECO:0000256" key="11">
    <source>
        <dbReference type="ARBA" id="ARBA00033245"/>
    </source>
</evidence>
<evidence type="ECO:0000256" key="14">
    <source>
        <dbReference type="SAM" id="MobiDB-lite"/>
    </source>
</evidence>
<dbReference type="PANTHER" id="PTHR12428">
    <property type="entry name" value="OXA1"/>
    <property type="match status" value="1"/>
</dbReference>
<dbReference type="NCBIfam" id="TIGR03593">
    <property type="entry name" value="yidC_nterm"/>
    <property type="match status" value="1"/>
</dbReference>
<dbReference type="GO" id="GO:0005886">
    <property type="term" value="C:plasma membrane"/>
    <property type="evidence" value="ECO:0007669"/>
    <property type="project" value="UniProtKB-SubCell"/>
</dbReference>
<comment type="subcellular location">
    <subcellularLocation>
        <location evidence="1">Cell inner membrane</location>
        <topology evidence="1">Multi-pass membrane protein</topology>
    </subcellularLocation>
    <subcellularLocation>
        <location evidence="13">Cell membrane</location>
        <topology evidence="13">Multi-pass membrane protein</topology>
    </subcellularLocation>
</comment>
<keyword evidence="5 13" id="KW-1003">Cell membrane</keyword>
<dbReference type="Pfam" id="PF14849">
    <property type="entry name" value="YidC_periplas"/>
    <property type="match status" value="1"/>
</dbReference>
<feature type="transmembrane region" description="Helical" evidence="13">
    <location>
        <begin position="537"/>
        <end position="555"/>
    </location>
</feature>
<dbReference type="InterPro" id="IPR028055">
    <property type="entry name" value="YidC/Oxa/ALB_C"/>
</dbReference>
<dbReference type="PATRIC" id="fig|1307839.3.peg.1205"/>
<dbReference type="Proteomes" id="UP000064893">
    <property type="component" value="Chromosome"/>
</dbReference>
<dbReference type="GO" id="GO:0015031">
    <property type="term" value="P:protein transport"/>
    <property type="evidence" value="ECO:0007669"/>
    <property type="project" value="UniProtKB-KW"/>
</dbReference>
<keyword evidence="7 13" id="KW-0653">Protein transport</keyword>
<dbReference type="GO" id="GO:0051205">
    <property type="term" value="P:protein insertion into membrane"/>
    <property type="evidence" value="ECO:0007669"/>
    <property type="project" value="TreeGrafter"/>
</dbReference>